<feature type="chain" id="PRO_5014122612" description="Lysozyme inhibitor" evidence="1">
    <location>
        <begin position="21"/>
        <end position="115"/>
    </location>
</feature>
<protein>
    <recommendedName>
        <fullName evidence="4">Lysozyme inhibitor</fullName>
    </recommendedName>
</protein>
<name>A0A2I1X9W6_NEISI</name>
<sequence length="115" mass="12606">MKRSALLLLLGLCTACGSYKAVRPDAPRAVVVEAQNNAIRYQAADGSRISAIYVNSNSPMTVELHQGSTVEKLTQTHSMTKTTEYRNASTRWQLQDGFATLTRGGKTVVFTEIIE</sequence>
<organism evidence="2 3">
    <name type="scientific">Neisseria sicca</name>
    <dbReference type="NCBI Taxonomy" id="490"/>
    <lineage>
        <taxon>Bacteria</taxon>
        <taxon>Pseudomonadati</taxon>
        <taxon>Pseudomonadota</taxon>
        <taxon>Betaproteobacteria</taxon>
        <taxon>Neisseriales</taxon>
        <taxon>Neisseriaceae</taxon>
        <taxon>Neisseria</taxon>
    </lineage>
</organism>
<feature type="signal peptide" evidence="1">
    <location>
        <begin position="1"/>
        <end position="20"/>
    </location>
</feature>
<keyword evidence="1" id="KW-0732">Signal</keyword>
<dbReference type="AlphaFoldDB" id="A0A2I1X9W6"/>
<accession>A0A2I1X9W6</accession>
<dbReference type="Proteomes" id="UP000234767">
    <property type="component" value="Unassembled WGS sequence"/>
</dbReference>
<gene>
    <name evidence="2" type="ORF">CYK00_10600</name>
</gene>
<evidence type="ECO:0000313" key="3">
    <source>
        <dbReference type="Proteomes" id="UP000234767"/>
    </source>
</evidence>
<dbReference type="EMBL" id="PKJO01000017">
    <property type="protein sequence ID" value="PLA39410.1"/>
    <property type="molecule type" value="Genomic_DNA"/>
</dbReference>
<reference evidence="2 3" key="1">
    <citation type="submission" date="2017-12" db="EMBL/GenBank/DDBJ databases">
        <title>Phylogenetic diversity of female urinary microbiome.</title>
        <authorList>
            <person name="Thomas-White K."/>
            <person name="Wolfe A.J."/>
        </authorList>
    </citation>
    <scope>NUCLEOTIDE SEQUENCE [LARGE SCALE GENOMIC DNA]</scope>
    <source>
        <strain evidence="2 3">UMB0321</strain>
    </source>
</reference>
<dbReference type="RefSeq" id="WP_101810794.1">
    <property type="nucleotide sequence ID" value="NZ_PKJO01000017.1"/>
</dbReference>
<proteinExistence type="predicted"/>
<comment type="caution">
    <text evidence="2">The sequence shown here is derived from an EMBL/GenBank/DDBJ whole genome shotgun (WGS) entry which is preliminary data.</text>
</comment>
<evidence type="ECO:0000313" key="2">
    <source>
        <dbReference type="EMBL" id="PLA39410.1"/>
    </source>
</evidence>
<evidence type="ECO:0000256" key="1">
    <source>
        <dbReference type="SAM" id="SignalP"/>
    </source>
</evidence>
<evidence type="ECO:0008006" key="4">
    <source>
        <dbReference type="Google" id="ProtNLM"/>
    </source>
</evidence>